<feature type="region of interest" description="Disordered" evidence="1">
    <location>
        <begin position="100"/>
        <end position="126"/>
    </location>
</feature>
<dbReference type="RefSeq" id="WP_104231816.1">
    <property type="nucleotide sequence ID" value="NZ_PSNW01000012.1"/>
</dbReference>
<dbReference type="Proteomes" id="UP000238220">
    <property type="component" value="Unassembled WGS sequence"/>
</dbReference>
<accession>A0A2S5TBY5</accession>
<protein>
    <submittedName>
        <fullName evidence="2">Uncharacterized protein</fullName>
    </submittedName>
</protein>
<reference evidence="2 3" key="1">
    <citation type="submission" date="2018-02" db="EMBL/GenBank/DDBJ databases">
        <title>Genome sequencing of Solimonas sp. HR-BB.</title>
        <authorList>
            <person name="Lee Y."/>
            <person name="Jeon C.O."/>
        </authorList>
    </citation>
    <scope>NUCLEOTIDE SEQUENCE [LARGE SCALE GENOMIC DNA]</scope>
    <source>
        <strain evidence="2 3">HR-BB</strain>
    </source>
</reference>
<proteinExistence type="predicted"/>
<gene>
    <name evidence="2" type="ORF">C3942_18330</name>
</gene>
<keyword evidence="3" id="KW-1185">Reference proteome</keyword>
<organism evidence="2 3">
    <name type="scientific">Solimonas fluminis</name>
    <dbReference type="NCBI Taxonomy" id="2086571"/>
    <lineage>
        <taxon>Bacteria</taxon>
        <taxon>Pseudomonadati</taxon>
        <taxon>Pseudomonadota</taxon>
        <taxon>Gammaproteobacteria</taxon>
        <taxon>Nevskiales</taxon>
        <taxon>Nevskiaceae</taxon>
        <taxon>Solimonas</taxon>
    </lineage>
</organism>
<sequence>MKLTPEETQNTLLQLLFERGPVGARNISLNLVAEVWAETTLRRGDLLDAIVRLSAIGHLSIADHDGDTRLSLTVPGVIAARAARAPGDLAWGEHLHKTLLPGQRQRQVPASEGGRGRRGYETGRAR</sequence>
<name>A0A2S5TBY5_9GAMM</name>
<dbReference type="EMBL" id="PSNW01000012">
    <property type="protein sequence ID" value="PPE72500.1"/>
    <property type="molecule type" value="Genomic_DNA"/>
</dbReference>
<evidence type="ECO:0000313" key="3">
    <source>
        <dbReference type="Proteomes" id="UP000238220"/>
    </source>
</evidence>
<feature type="compositionally biased region" description="Basic and acidic residues" evidence="1">
    <location>
        <begin position="114"/>
        <end position="126"/>
    </location>
</feature>
<evidence type="ECO:0000256" key="1">
    <source>
        <dbReference type="SAM" id="MobiDB-lite"/>
    </source>
</evidence>
<dbReference type="AlphaFoldDB" id="A0A2S5TBY5"/>
<comment type="caution">
    <text evidence="2">The sequence shown here is derived from an EMBL/GenBank/DDBJ whole genome shotgun (WGS) entry which is preliminary data.</text>
</comment>
<evidence type="ECO:0000313" key="2">
    <source>
        <dbReference type="EMBL" id="PPE72500.1"/>
    </source>
</evidence>